<sequence length="362" mass="37780">LHPADVPFFTTLCKTPGKPVNFVPVIDKDVRRWWRSDSLWQAHDARYTADQVCVIPGTAAVAGITRVDEPVGELLDRFEQAAIDEVVASGATPVPVVSRRQADPAVTGPIGVVLDSPDVLWAGRTAINPVHRIGAPGEWQVNENRSAVHPSTGSRLELTDAGVTLSVPLSDIWIEIKLTLPAATVNGGMPVVTTEDAAAAMRAVLAIAAGVDGVDSLPAVVDNTATVTVGWDPEEVADHTGVTATFGAPLAPGLTLVPDALVGKCWPAVFATIGSAVTDAGFPVIEGLLSLVHLDHAAHLLTPMPKSVAELTVTATASDATDTEVGRVVPVSVVISDAEGTELARLEERFAIRGRTGAVELE</sequence>
<dbReference type="GO" id="GO:0016740">
    <property type="term" value="F:transferase activity"/>
    <property type="evidence" value="ECO:0007669"/>
    <property type="project" value="UniProtKB-KW"/>
</dbReference>
<evidence type="ECO:0000313" key="4">
    <source>
        <dbReference type="Proteomes" id="UP000191039"/>
    </source>
</evidence>
<proteinExistence type="predicted"/>
<dbReference type="Proteomes" id="UP000191039">
    <property type="component" value="Unassembled WGS sequence"/>
</dbReference>
<name>A0A1T3VSG7_9MYCO</name>
<dbReference type="Pfam" id="PF18094">
    <property type="entry name" value="DNA_pol_B_N"/>
    <property type="match status" value="1"/>
</dbReference>
<gene>
    <name evidence="3" type="ORF">BV510_30545</name>
</gene>
<evidence type="ECO:0000259" key="2">
    <source>
        <dbReference type="Pfam" id="PF08354"/>
    </source>
</evidence>
<reference evidence="3 4" key="1">
    <citation type="submission" date="2016-09" db="EMBL/GenBank/DDBJ databases">
        <title>genome sequences of unsequenced Mycobacteria.</title>
        <authorList>
            <person name="Greninger A.L."/>
            <person name="Jerome K.R."/>
            <person name="Mcnair B."/>
            <person name="Wallis C."/>
            <person name="Fang F."/>
        </authorList>
    </citation>
    <scope>NUCLEOTIDE SEQUENCE [LARGE SCALE GENOMIC DNA]</scope>
    <source>
        <strain evidence="3 4">BM1</strain>
    </source>
</reference>
<dbReference type="Gene3D" id="1.20.930.70">
    <property type="match status" value="1"/>
</dbReference>
<organism evidence="3 4">
    <name type="scientific">Mycolicibacterium diernhoferi</name>
    <dbReference type="NCBI Taxonomy" id="1801"/>
    <lineage>
        <taxon>Bacteria</taxon>
        <taxon>Bacillati</taxon>
        <taxon>Actinomycetota</taxon>
        <taxon>Actinomycetes</taxon>
        <taxon>Mycobacteriales</taxon>
        <taxon>Mycobacteriaceae</taxon>
        <taxon>Mycolicibacterium</taxon>
    </lineage>
</organism>
<feature type="non-terminal residue" evidence="3">
    <location>
        <position position="362"/>
    </location>
</feature>
<dbReference type="Gene3D" id="3.10.129.10">
    <property type="entry name" value="Hotdog Thioesterase"/>
    <property type="match status" value="1"/>
</dbReference>
<dbReference type="InterPro" id="IPR013565">
    <property type="entry name" value="Fas1/AflB-like_central"/>
</dbReference>
<comment type="caution">
    <text evidence="3">The sequence shown here is derived from an EMBL/GenBank/DDBJ whole genome shotgun (WGS) entry which is preliminary data.</text>
</comment>
<feature type="domain" description="Fatty acid synthase beta subunit AflB /Fas1-like central" evidence="2">
    <location>
        <begin position="1"/>
        <end position="75"/>
    </location>
</feature>
<dbReference type="Pfam" id="PF08354">
    <property type="entry name" value="Fas1-AflB-like_hel"/>
    <property type="match status" value="1"/>
</dbReference>
<dbReference type="PANTHER" id="PTHR10982">
    <property type="entry name" value="MALONYL COA-ACYL CARRIER PROTEIN TRANSACYLASE"/>
    <property type="match status" value="1"/>
</dbReference>
<dbReference type="PANTHER" id="PTHR10982:SF21">
    <property type="entry name" value="FATTY ACID SYNTHASE SUBUNIT BETA"/>
    <property type="match status" value="1"/>
</dbReference>
<dbReference type="RefSeq" id="WP_131830607.1">
    <property type="nucleotide sequence ID" value="NZ_MIJD01000665.1"/>
</dbReference>
<protein>
    <recommendedName>
        <fullName evidence="2">Fatty acid synthase beta subunit AflB /Fas1-like central domain-containing protein</fullName>
    </recommendedName>
</protein>
<feature type="non-terminal residue" evidence="3">
    <location>
        <position position="1"/>
    </location>
</feature>
<dbReference type="AlphaFoldDB" id="A0A1T3VSG7"/>
<keyword evidence="1" id="KW-0808">Transferase</keyword>
<evidence type="ECO:0000256" key="1">
    <source>
        <dbReference type="ARBA" id="ARBA00022679"/>
    </source>
</evidence>
<dbReference type="EMBL" id="MIJD01000665">
    <property type="protein sequence ID" value="OPE44720.1"/>
    <property type="molecule type" value="Genomic_DNA"/>
</dbReference>
<dbReference type="GO" id="GO:0004318">
    <property type="term" value="F:enoyl-[acyl-carrier-protein] reductase (NADH) activity"/>
    <property type="evidence" value="ECO:0007669"/>
    <property type="project" value="InterPro"/>
</dbReference>
<dbReference type="InterPro" id="IPR050830">
    <property type="entry name" value="Fungal_FAS"/>
</dbReference>
<evidence type="ECO:0000313" key="3">
    <source>
        <dbReference type="EMBL" id="OPE44720.1"/>
    </source>
</evidence>
<accession>A0A1T3VSG7</accession>